<evidence type="ECO:0000256" key="4">
    <source>
        <dbReference type="PROSITE-ProRule" id="PRU00317"/>
    </source>
</evidence>
<evidence type="ECO:0000259" key="6">
    <source>
        <dbReference type="PROSITE" id="PS50303"/>
    </source>
</evidence>
<feature type="repeat" description="Pumilio" evidence="4">
    <location>
        <begin position="312"/>
        <end position="347"/>
    </location>
</feature>
<evidence type="ECO:0000256" key="3">
    <source>
        <dbReference type="ARBA" id="ARBA00022884"/>
    </source>
</evidence>
<dbReference type="InterPro" id="IPR011989">
    <property type="entry name" value="ARM-like"/>
</dbReference>
<gene>
    <name evidence="7" type="ORF">AAHA92_24721</name>
</gene>
<keyword evidence="2" id="KW-0810">Translation regulation</keyword>
<dbReference type="EMBL" id="JBEAFC010000009">
    <property type="protein sequence ID" value="KAL1540360.1"/>
    <property type="molecule type" value="Genomic_DNA"/>
</dbReference>
<proteinExistence type="predicted"/>
<dbReference type="InterPro" id="IPR016024">
    <property type="entry name" value="ARM-type_fold"/>
</dbReference>
<keyword evidence="1" id="KW-0677">Repeat</keyword>
<dbReference type="GO" id="GO:0003723">
    <property type="term" value="F:RNA binding"/>
    <property type="evidence" value="ECO:0007669"/>
    <property type="project" value="UniProtKB-KW"/>
</dbReference>
<reference evidence="7 8" key="1">
    <citation type="submission" date="2024-06" db="EMBL/GenBank/DDBJ databases">
        <title>A chromosome level genome sequence of Diviner's sage (Salvia divinorum).</title>
        <authorList>
            <person name="Ford S.A."/>
            <person name="Ro D.-K."/>
            <person name="Ness R.W."/>
            <person name="Phillips M.A."/>
        </authorList>
    </citation>
    <scope>NUCLEOTIDE SEQUENCE [LARGE SCALE GENOMIC DNA]</scope>
    <source>
        <strain evidence="7">SAF-2024a</strain>
        <tissue evidence="7">Leaf</tissue>
    </source>
</reference>
<name>A0ABD1G8A3_SALDI</name>
<dbReference type="PANTHER" id="PTHR12537:SF63">
    <property type="entry name" value="PUMILIO HOMOLOG 15"/>
    <property type="match status" value="1"/>
</dbReference>
<protein>
    <submittedName>
        <fullName evidence="7">Pumilio 12-like</fullName>
    </submittedName>
</protein>
<sequence length="605" mass="67653">MLQPQTFGSYHSPPHQLHEDLFASAAHRFLRDANNHRTLPINGSDQTIEFLLSRLNLTSDVRFRSQEPPLHGHTTAIDDAGPSSSRSIPPPLAFEGSHHQQHARFRSQDPPFHGHTTVIDDGGAIPPPMAFEGSHQQQHARFRSQDPPFHGHTTPIDDGGASSSRSIPPPMAFEGSHQQQQQQVSNWAQPSTTNGPLVAHHNINVGTGFSGRGPYPHNQLINYSQRQDFYNYFDHRFLHGTGSTPSDARYNDPVVPFARENSSLYALAQQLTPDFMVGKIAFLAKHQIWSGALVLKLEGGLGVVELNMVLLEVMECWDDLLRNQFGGQFVQKLFTVCDEDQRTRIIMTITRFPFKLISVCLHPSGTKSVQKLLEKLSTPQQISLVVASLIPGAVVLATDCKGQHIIHYCVRRFPVEYTKHLLSEITENCFSIGTSKSGCCVLQSCVDNARGEARPQLILAIIENAVQLAEDPYGNYVVQHLLEMGIPELTKYILRRFQGCFVSLSCNKYASNVVEKLLQSGDEVSVTIIIELLRSPNASMLLVDPYGNFVIQNALSTAKGELYDSLERFVQANEASMQNNLYGKKILAWFVKKKPYIDKKKPYYF</sequence>
<evidence type="ECO:0000313" key="8">
    <source>
        <dbReference type="Proteomes" id="UP001567538"/>
    </source>
</evidence>
<evidence type="ECO:0000256" key="2">
    <source>
        <dbReference type="ARBA" id="ARBA00022845"/>
    </source>
</evidence>
<dbReference type="SUPFAM" id="SSF48371">
    <property type="entry name" value="ARM repeat"/>
    <property type="match status" value="1"/>
</dbReference>
<keyword evidence="8" id="KW-1185">Reference proteome</keyword>
<dbReference type="GO" id="GO:0006417">
    <property type="term" value="P:regulation of translation"/>
    <property type="evidence" value="ECO:0007669"/>
    <property type="project" value="UniProtKB-KW"/>
</dbReference>
<evidence type="ECO:0000313" key="7">
    <source>
        <dbReference type="EMBL" id="KAL1540360.1"/>
    </source>
</evidence>
<feature type="region of interest" description="Disordered" evidence="5">
    <location>
        <begin position="64"/>
        <end position="196"/>
    </location>
</feature>
<evidence type="ECO:0000256" key="1">
    <source>
        <dbReference type="ARBA" id="ARBA00022737"/>
    </source>
</evidence>
<comment type="caution">
    <text evidence="7">The sequence shown here is derived from an EMBL/GenBank/DDBJ whole genome shotgun (WGS) entry which is preliminary data.</text>
</comment>
<dbReference type="InterPro" id="IPR033133">
    <property type="entry name" value="PUM-HD"/>
</dbReference>
<evidence type="ECO:0000256" key="5">
    <source>
        <dbReference type="SAM" id="MobiDB-lite"/>
    </source>
</evidence>
<dbReference type="AlphaFoldDB" id="A0ABD1G8A3"/>
<dbReference type="Pfam" id="PF00806">
    <property type="entry name" value="PUF"/>
    <property type="match status" value="7"/>
</dbReference>
<dbReference type="Gene3D" id="1.25.10.10">
    <property type="entry name" value="Leucine-rich Repeat Variant"/>
    <property type="match status" value="1"/>
</dbReference>
<keyword evidence="3" id="KW-0694">RNA-binding</keyword>
<accession>A0ABD1G8A3</accession>
<dbReference type="InterPro" id="IPR001313">
    <property type="entry name" value="Pumilio_RNA-bd_rpt"/>
</dbReference>
<feature type="repeat" description="Pumilio" evidence="4">
    <location>
        <begin position="532"/>
        <end position="571"/>
    </location>
</feature>
<feature type="domain" description="PUM-HD" evidence="6">
    <location>
        <begin position="249"/>
        <end position="594"/>
    </location>
</feature>
<dbReference type="SMART" id="SM00025">
    <property type="entry name" value="Pumilio"/>
    <property type="match status" value="7"/>
</dbReference>
<organism evidence="7 8">
    <name type="scientific">Salvia divinorum</name>
    <name type="common">Maria pastora</name>
    <name type="synonym">Diviner's sage</name>
    <dbReference type="NCBI Taxonomy" id="28513"/>
    <lineage>
        <taxon>Eukaryota</taxon>
        <taxon>Viridiplantae</taxon>
        <taxon>Streptophyta</taxon>
        <taxon>Embryophyta</taxon>
        <taxon>Tracheophyta</taxon>
        <taxon>Spermatophyta</taxon>
        <taxon>Magnoliopsida</taxon>
        <taxon>eudicotyledons</taxon>
        <taxon>Gunneridae</taxon>
        <taxon>Pentapetalae</taxon>
        <taxon>asterids</taxon>
        <taxon>lamiids</taxon>
        <taxon>Lamiales</taxon>
        <taxon>Lamiaceae</taxon>
        <taxon>Nepetoideae</taxon>
        <taxon>Mentheae</taxon>
        <taxon>Salviinae</taxon>
        <taxon>Salvia</taxon>
        <taxon>Salvia subgen. Calosphace</taxon>
    </lineage>
</organism>
<dbReference type="PROSITE" id="PS50303">
    <property type="entry name" value="PUM_HD"/>
    <property type="match status" value="1"/>
</dbReference>
<dbReference type="PROSITE" id="PS50302">
    <property type="entry name" value="PUM"/>
    <property type="match status" value="4"/>
</dbReference>
<feature type="repeat" description="Pumilio" evidence="4">
    <location>
        <begin position="460"/>
        <end position="495"/>
    </location>
</feature>
<feature type="repeat" description="Pumilio" evidence="4">
    <location>
        <begin position="496"/>
        <end position="531"/>
    </location>
</feature>
<feature type="compositionally biased region" description="Polar residues" evidence="5">
    <location>
        <begin position="184"/>
        <end position="195"/>
    </location>
</feature>
<dbReference type="Proteomes" id="UP001567538">
    <property type="component" value="Unassembled WGS sequence"/>
</dbReference>
<dbReference type="PANTHER" id="PTHR12537">
    <property type="entry name" value="RNA BINDING PROTEIN PUMILIO-RELATED"/>
    <property type="match status" value="1"/>
</dbReference>